<evidence type="ECO:0000256" key="1">
    <source>
        <dbReference type="ARBA" id="ARBA00022801"/>
    </source>
</evidence>
<accession>A0A1G7J3H7</accession>
<name>A0A1G7J3H7_CHIFI</name>
<dbReference type="InterPro" id="IPR054105">
    <property type="entry name" value="WHD_NrtR"/>
</dbReference>
<gene>
    <name evidence="3" type="ORF">SAMN04488121_1011088</name>
</gene>
<dbReference type="GO" id="GO:0016787">
    <property type="term" value="F:hydrolase activity"/>
    <property type="evidence" value="ECO:0007669"/>
    <property type="project" value="UniProtKB-KW"/>
</dbReference>
<dbReference type="InterPro" id="IPR036390">
    <property type="entry name" value="WH_DNA-bd_sf"/>
</dbReference>
<dbReference type="InterPro" id="IPR036388">
    <property type="entry name" value="WH-like_DNA-bd_sf"/>
</dbReference>
<dbReference type="Pfam" id="PF21906">
    <property type="entry name" value="WHD_NrtR"/>
    <property type="match status" value="1"/>
</dbReference>
<dbReference type="EMBL" id="FNBN01000001">
    <property type="protein sequence ID" value="SDF19441.1"/>
    <property type="molecule type" value="Genomic_DNA"/>
</dbReference>
<dbReference type="CDD" id="cd18873">
    <property type="entry name" value="NUDIX_NadM_like"/>
    <property type="match status" value="1"/>
</dbReference>
<evidence type="ECO:0000313" key="3">
    <source>
        <dbReference type="EMBL" id="SDF19441.1"/>
    </source>
</evidence>
<evidence type="ECO:0000313" key="4">
    <source>
        <dbReference type="Proteomes" id="UP000199045"/>
    </source>
</evidence>
<sequence length="230" mass="26463">MDLEPKQNIRLCVDAVVFGYTAKESISVLLIKRTIPPFMHRWALPGGFVIDGETLEEAVTRELQTEAGVHINYLEQLYTFGQPERDPRGRIISVAYFGLVNPTNFKLAASSDAEDANWFDIKKLPDLAFDHSAIVEAAVKRLRAKIRYEPIGFELLDQKFPISDLEKLYETVLDRPIDRRNFQKKINHLGILMGHNEKQKHPSAGRPAKLYSFNEERYFQLKKEGITFEI</sequence>
<dbReference type="InterPro" id="IPR020476">
    <property type="entry name" value="Nudix_hydrolase"/>
</dbReference>
<feature type="domain" description="Nudix hydrolase" evidence="2">
    <location>
        <begin position="8"/>
        <end position="142"/>
    </location>
</feature>
<dbReference type="SUPFAM" id="SSF55811">
    <property type="entry name" value="Nudix"/>
    <property type="match status" value="1"/>
</dbReference>
<dbReference type="Pfam" id="PF00293">
    <property type="entry name" value="NUDIX"/>
    <property type="match status" value="1"/>
</dbReference>
<dbReference type="PANTHER" id="PTHR43736:SF4">
    <property type="entry name" value="SLR1690 PROTEIN"/>
    <property type="match status" value="1"/>
</dbReference>
<dbReference type="Gene3D" id="1.10.10.10">
    <property type="entry name" value="Winged helix-like DNA-binding domain superfamily/Winged helix DNA-binding domain"/>
    <property type="match status" value="1"/>
</dbReference>
<dbReference type="STRING" id="104663.SAMN04488121_1011088"/>
<evidence type="ECO:0000259" key="2">
    <source>
        <dbReference type="PROSITE" id="PS51462"/>
    </source>
</evidence>
<dbReference type="SUPFAM" id="SSF46785">
    <property type="entry name" value="Winged helix' DNA-binding domain"/>
    <property type="match status" value="1"/>
</dbReference>
<dbReference type="Gene3D" id="3.90.79.10">
    <property type="entry name" value="Nucleoside Triphosphate Pyrophosphohydrolase"/>
    <property type="match status" value="1"/>
</dbReference>
<dbReference type="PROSITE" id="PS51462">
    <property type="entry name" value="NUDIX"/>
    <property type="match status" value="1"/>
</dbReference>
<dbReference type="InterPro" id="IPR000086">
    <property type="entry name" value="NUDIX_hydrolase_dom"/>
</dbReference>
<dbReference type="AlphaFoldDB" id="A0A1G7J3H7"/>
<keyword evidence="1" id="KW-0378">Hydrolase</keyword>
<protein>
    <submittedName>
        <fullName evidence="3">8-oxo-dGTP diphosphatase</fullName>
    </submittedName>
</protein>
<dbReference type="Proteomes" id="UP000199045">
    <property type="component" value="Unassembled WGS sequence"/>
</dbReference>
<dbReference type="PANTHER" id="PTHR43736">
    <property type="entry name" value="ADP-RIBOSE PYROPHOSPHATASE"/>
    <property type="match status" value="1"/>
</dbReference>
<dbReference type="PRINTS" id="PR00502">
    <property type="entry name" value="NUDIXFAMILY"/>
</dbReference>
<proteinExistence type="predicted"/>
<reference evidence="3 4" key="1">
    <citation type="submission" date="2016-10" db="EMBL/GenBank/DDBJ databases">
        <authorList>
            <person name="de Groot N.N."/>
        </authorList>
    </citation>
    <scope>NUCLEOTIDE SEQUENCE [LARGE SCALE GENOMIC DNA]</scope>
    <source>
        <strain evidence="3 4">DSM 527</strain>
    </source>
</reference>
<organism evidence="3 4">
    <name type="scientific">Chitinophaga filiformis</name>
    <name type="common">Myxococcus filiformis</name>
    <name type="synonym">Flexibacter filiformis</name>
    <dbReference type="NCBI Taxonomy" id="104663"/>
    <lineage>
        <taxon>Bacteria</taxon>
        <taxon>Pseudomonadati</taxon>
        <taxon>Bacteroidota</taxon>
        <taxon>Chitinophagia</taxon>
        <taxon>Chitinophagales</taxon>
        <taxon>Chitinophagaceae</taxon>
        <taxon>Chitinophaga</taxon>
    </lineage>
</organism>
<dbReference type="InterPro" id="IPR015797">
    <property type="entry name" value="NUDIX_hydrolase-like_dom_sf"/>
</dbReference>